<dbReference type="InterPro" id="IPR001412">
    <property type="entry name" value="aa-tRNA-synth_I_CS"/>
</dbReference>
<comment type="similarity">
    <text evidence="1 10">Belongs to the class-I aminoacyl-tRNA synthetase family.</text>
</comment>
<dbReference type="InParanoid" id="A0A0B2UEL4"/>
<dbReference type="EMBL" id="JOKQ01000006">
    <property type="protein sequence ID" value="KHN69531.1"/>
    <property type="molecule type" value="Genomic_DNA"/>
</dbReference>
<dbReference type="GO" id="GO:0004823">
    <property type="term" value="F:leucine-tRNA ligase activity"/>
    <property type="evidence" value="ECO:0007669"/>
    <property type="project" value="UniProtKB-EC"/>
</dbReference>
<reference evidence="13 14" key="1">
    <citation type="journal article" date="2014" name="MBio">
        <title>The Ordospora colligata genome; evolution of extreme reduction in microsporidia and host-to-parasite horizontal gene transfer.</title>
        <authorList>
            <person name="Pombert J.-F."/>
            <person name="Haag K.L."/>
            <person name="Beidas S."/>
            <person name="Ebert D."/>
            <person name="Keeling P.J."/>
        </authorList>
    </citation>
    <scope>NUCLEOTIDE SEQUENCE [LARGE SCALE GENOMIC DNA]</scope>
    <source>
        <strain evidence="13 14">OC4</strain>
    </source>
</reference>
<dbReference type="CDD" id="cd00812">
    <property type="entry name" value="LeuRS_core"/>
    <property type="match status" value="1"/>
</dbReference>
<feature type="domain" description="Methionyl/Leucyl tRNA synthetase" evidence="12">
    <location>
        <begin position="511"/>
        <end position="599"/>
    </location>
</feature>
<dbReference type="PANTHER" id="PTHR45794">
    <property type="entry name" value="LEUCYL-TRNA SYNTHETASE"/>
    <property type="match status" value="1"/>
</dbReference>
<accession>A0A0B2UEL4</accession>
<keyword evidence="14" id="KW-1185">Reference proteome</keyword>
<sequence>MEEKSKLKYLNALEKERCTKTDVCIDKKFFITFPYPYMNGKLHLGHLFSISKADFFSYYKELQGYNVLFPFSFHCTGMPISASAKKLNDELNGKTVDVSVRKIIEDFGFTDLEPFTDPIHWIRTFPSLCESSLRKFHANVDWRRSFITTDLNKYYDSFVKWQFNILNRLGYLSFGKRHSIFCPVDRQPCQDHDRRKGENVKPVMAILCKLRFSEGVLLSRMKDGCIPSKVIFGCKREIVGFEYDGVKYFAERNIFDNIRMQTNVKVTDRDSDLNGNDMPRAIEITKLFKHTFMVFDREVKCEAIEKDLGCIVKGAQAEVDEECIGKIKMEFESIEKAEGSDVRLAETENFIKFYEPEDEVISRSGGKCVVALTDQWYVNYNDEKWKQEVWRCMQKLECTEDTRKVLEEAHGWIGRWGFSRSFGLGTKIPWDEEYLIDSLSDSTIYMAMYTFKHFLYSDLEGKDEIFPSMLLSDNVWNYIFLNKEVTPELLAHEHVLMKCRESFEYFYPVDLRVSGKDLLKNHLVFFLFNHVALFDEKYWPRRIFTNGHLMLNSEKMSKSSGNFLTVDESLAKFGVSSTRMCLAVCGDGNEDANFVESNANAFVLKLHSYVKQIEEICSNGTERLSVSKIASEYPEMGFADRFLIQTISTNVSFTIRAHEEMMYRDVVKYGFYEMIHAKEMYHILGGNNISLVILLYKSISQLLYPITPSLSRHLIATYFDSEFSLPPVFVLDTNEIDAVTYLKNTLRKLVSQKKKRKYSSVEILVGVEYTEWKRRCMSVVDQILCECKLAGISISDEIKNPDSLLLSKIISSSKEILKEFGIAEQKGISFSMDYLARPECYTTKFNEYKVLESYKHYIADNADIEVFVCVSSRADPGNPLFEFK</sequence>
<dbReference type="EC" id="6.1.1.4" evidence="2"/>
<keyword evidence="3 10" id="KW-0436">Ligase</keyword>
<evidence type="ECO:0000256" key="7">
    <source>
        <dbReference type="ARBA" id="ARBA00023146"/>
    </source>
</evidence>
<evidence type="ECO:0000256" key="3">
    <source>
        <dbReference type="ARBA" id="ARBA00022598"/>
    </source>
</evidence>
<dbReference type="GeneID" id="26261900"/>
<dbReference type="Pfam" id="PF09334">
    <property type="entry name" value="tRNA-synt_1g"/>
    <property type="match status" value="1"/>
</dbReference>
<dbReference type="FunCoup" id="A0A0B2UEL4">
    <property type="interactions" value="280"/>
</dbReference>
<dbReference type="SUPFAM" id="SSF52374">
    <property type="entry name" value="Nucleotidylyl transferase"/>
    <property type="match status" value="1"/>
</dbReference>
<evidence type="ECO:0000259" key="11">
    <source>
        <dbReference type="Pfam" id="PF00133"/>
    </source>
</evidence>
<dbReference type="PROSITE" id="PS00178">
    <property type="entry name" value="AA_TRNA_LIGASE_I"/>
    <property type="match status" value="1"/>
</dbReference>
<evidence type="ECO:0000256" key="8">
    <source>
        <dbReference type="ARBA" id="ARBA00030520"/>
    </source>
</evidence>
<dbReference type="HOGENOM" id="CLU_004174_0_0_1"/>
<dbReference type="RefSeq" id="XP_014563573.1">
    <property type="nucleotide sequence ID" value="XM_014708087.1"/>
</dbReference>
<evidence type="ECO:0000256" key="10">
    <source>
        <dbReference type="RuleBase" id="RU363035"/>
    </source>
</evidence>
<dbReference type="GO" id="GO:0006429">
    <property type="term" value="P:leucyl-tRNA aminoacylation"/>
    <property type="evidence" value="ECO:0007669"/>
    <property type="project" value="InterPro"/>
</dbReference>
<dbReference type="InterPro" id="IPR002300">
    <property type="entry name" value="aa-tRNA-synth_Ia"/>
</dbReference>
<evidence type="ECO:0000256" key="4">
    <source>
        <dbReference type="ARBA" id="ARBA00022741"/>
    </source>
</evidence>
<dbReference type="GO" id="GO:0005524">
    <property type="term" value="F:ATP binding"/>
    <property type="evidence" value="ECO:0007669"/>
    <property type="project" value="UniProtKB-KW"/>
</dbReference>
<evidence type="ECO:0000313" key="13">
    <source>
        <dbReference type="EMBL" id="KHN69531.1"/>
    </source>
</evidence>
<evidence type="ECO:0000256" key="2">
    <source>
        <dbReference type="ARBA" id="ARBA00013164"/>
    </source>
</evidence>
<name>A0A0B2UEL4_9MICR</name>
<dbReference type="InterPro" id="IPR004493">
    <property type="entry name" value="Leu-tRNA-synth_Ia_arc/euk"/>
</dbReference>
<dbReference type="Pfam" id="PF00133">
    <property type="entry name" value="tRNA-synt_1"/>
    <property type="match status" value="1"/>
</dbReference>
<evidence type="ECO:0000256" key="5">
    <source>
        <dbReference type="ARBA" id="ARBA00022840"/>
    </source>
</evidence>
<keyword evidence="6 10" id="KW-0648">Protein biosynthesis</keyword>
<dbReference type="VEuPathDB" id="MicrosporidiaDB:M896_060290"/>
<evidence type="ECO:0000259" key="12">
    <source>
        <dbReference type="Pfam" id="PF09334"/>
    </source>
</evidence>
<dbReference type="Gene3D" id="3.40.50.620">
    <property type="entry name" value="HUPs"/>
    <property type="match status" value="2"/>
</dbReference>
<gene>
    <name evidence="13" type="ORF">M896_060290</name>
</gene>
<dbReference type="InterPro" id="IPR015413">
    <property type="entry name" value="Methionyl/Leucyl_tRNA_Synth"/>
</dbReference>
<protein>
    <recommendedName>
        <fullName evidence="2">leucine--tRNA ligase</fullName>
        <ecNumber evidence="2">6.1.1.4</ecNumber>
    </recommendedName>
    <alternativeName>
        <fullName evidence="8">Leucyl-tRNA synthetase</fullName>
    </alternativeName>
</protein>
<dbReference type="OrthoDB" id="10249672at2759"/>
<keyword evidence="5 10" id="KW-0067">ATP-binding</keyword>
<evidence type="ECO:0000256" key="9">
    <source>
        <dbReference type="ARBA" id="ARBA00047469"/>
    </source>
</evidence>
<feature type="domain" description="Aminoacyl-tRNA synthetase class Ia" evidence="11">
    <location>
        <begin position="26"/>
        <end position="429"/>
    </location>
</feature>
<dbReference type="InterPro" id="IPR014729">
    <property type="entry name" value="Rossmann-like_a/b/a_fold"/>
</dbReference>
<dbReference type="Proteomes" id="UP000031056">
    <property type="component" value="Unassembled WGS sequence"/>
</dbReference>
<keyword evidence="4 10" id="KW-0547">Nucleotide-binding</keyword>
<keyword evidence="7 10" id="KW-0030">Aminoacyl-tRNA synthetase</keyword>
<proteinExistence type="inferred from homology"/>
<evidence type="ECO:0000313" key="14">
    <source>
        <dbReference type="Proteomes" id="UP000031056"/>
    </source>
</evidence>
<dbReference type="STRING" id="1354746.A0A0B2UEL4"/>
<comment type="catalytic activity">
    <reaction evidence="9">
        <text>tRNA(Leu) + L-leucine + ATP = L-leucyl-tRNA(Leu) + AMP + diphosphate</text>
        <dbReference type="Rhea" id="RHEA:11688"/>
        <dbReference type="Rhea" id="RHEA-COMP:9613"/>
        <dbReference type="Rhea" id="RHEA-COMP:9622"/>
        <dbReference type="ChEBI" id="CHEBI:30616"/>
        <dbReference type="ChEBI" id="CHEBI:33019"/>
        <dbReference type="ChEBI" id="CHEBI:57427"/>
        <dbReference type="ChEBI" id="CHEBI:78442"/>
        <dbReference type="ChEBI" id="CHEBI:78494"/>
        <dbReference type="ChEBI" id="CHEBI:456215"/>
        <dbReference type="EC" id="6.1.1.4"/>
    </reaction>
</comment>
<organism evidence="13 14">
    <name type="scientific">Ordospora colligata OC4</name>
    <dbReference type="NCBI Taxonomy" id="1354746"/>
    <lineage>
        <taxon>Eukaryota</taxon>
        <taxon>Fungi</taxon>
        <taxon>Fungi incertae sedis</taxon>
        <taxon>Microsporidia</taxon>
        <taxon>Ordosporidae</taxon>
        <taxon>Ordospora</taxon>
    </lineage>
</organism>
<dbReference type="PANTHER" id="PTHR45794:SF1">
    <property type="entry name" value="LEUCINE--TRNA LIGASE, CYTOPLASMIC"/>
    <property type="match status" value="1"/>
</dbReference>
<dbReference type="AlphaFoldDB" id="A0A0B2UEL4"/>
<evidence type="ECO:0000256" key="6">
    <source>
        <dbReference type="ARBA" id="ARBA00022917"/>
    </source>
</evidence>
<evidence type="ECO:0000256" key="1">
    <source>
        <dbReference type="ARBA" id="ARBA00005594"/>
    </source>
</evidence>
<comment type="caution">
    <text evidence="13">The sequence shown here is derived from an EMBL/GenBank/DDBJ whole genome shotgun (WGS) entry which is preliminary data.</text>
</comment>